<dbReference type="GO" id="GO:0005886">
    <property type="term" value="C:plasma membrane"/>
    <property type="evidence" value="ECO:0007669"/>
    <property type="project" value="InterPro"/>
</dbReference>
<keyword evidence="6" id="KW-0812">Transmembrane</keyword>
<keyword evidence="6" id="KW-1133">Transmembrane helix</keyword>
<keyword evidence="2" id="KW-0597">Phosphoprotein</keyword>
<dbReference type="GO" id="GO:0022900">
    <property type="term" value="P:electron transport chain"/>
    <property type="evidence" value="ECO:0007669"/>
    <property type="project" value="InterPro"/>
</dbReference>
<accession>A0A916J5J0</accession>
<evidence type="ECO:0000313" key="9">
    <source>
        <dbReference type="Proteomes" id="UP000742786"/>
    </source>
</evidence>
<protein>
    <submittedName>
        <fullName evidence="8">Ion-translocating oxidoreductase complex subunit G</fullName>
    </submittedName>
</protein>
<name>A0A916J5J0_9PROT</name>
<feature type="domain" description="FMN-binding" evidence="7">
    <location>
        <begin position="168"/>
        <end position="287"/>
    </location>
</feature>
<organism evidence="8 9">
    <name type="scientific">Georgfuchsia toluolica</name>
    <dbReference type="NCBI Taxonomy" id="424218"/>
    <lineage>
        <taxon>Bacteria</taxon>
        <taxon>Pseudomonadati</taxon>
        <taxon>Pseudomonadota</taxon>
        <taxon>Betaproteobacteria</taxon>
        <taxon>Nitrosomonadales</taxon>
        <taxon>Sterolibacteriaceae</taxon>
        <taxon>Georgfuchsia</taxon>
    </lineage>
</organism>
<reference evidence="8" key="1">
    <citation type="submission" date="2021-04" db="EMBL/GenBank/DDBJ databases">
        <authorList>
            <person name="Hornung B."/>
        </authorList>
    </citation>
    <scope>NUCLEOTIDE SEQUENCE</scope>
    <source>
        <strain evidence="8">G5G6</strain>
    </source>
</reference>
<sequence length="298" mass="33059">MTCIPDKPKVANQTPPSVREMVIIAAGLTVVCLVAAMILGGLYFVTQPAKEHNLHMREETMIRGLLGLTPQARIQEVRRYLTGEGKDMQVIYLTGKRLAQLELDGKEVAVLDVPGDIAAASAGEVKDEWVKKQVKAANPEHIKYAGRFFVGIEGSQPAGYVVEGVTLGFKTWVRFFMAIDSAFTVQGVEIIEHEEDPGLGAEIVQRYFKNQFAGRSFDDIEKISVTKDPMPKEWQLALEQLGDMPFRPWLEKYKEMLPKNPNIYAITGSTISSTAVTVGVKAALGNFRKRMNIVGKYL</sequence>
<keyword evidence="6" id="KW-0472">Membrane</keyword>
<dbReference type="Proteomes" id="UP000742786">
    <property type="component" value="Unassembled WGS sequence"/>
</dbReference>
<evidence type="ECO:0000256" key="4">
    <source>
        <dbReference type="ARBA" id="ARBA00022643"/>
    </source>
</evidence>
<evidence type="ECO:0000256" key="5">
    <source>
        <dbReference type="ARBA" id="ARBA00022982"/>
    </source>
</evidence>
<dbReference type="Pfam" id="PF04205">
    <property type="entry name" value="FMN_bind"/>
    <property type="match status" value="1"/>
</dbReference>
<keyword evidence="1" id="KW-0813">Transport</keyword>
<dbReference type="GO" id="GO:0009055">
    <property type="term" value="F:electron transfer activity"/>
    <property type="evidence" value="ECO:0007669"/>
    <property type="project" value="InterPro"/>
</dbReference>
<keyword evidence="9" id="KW-1185">Reference proteome</keyword>
<evidence type="ECO:0000259" key="7">
    <source>
        <dbReference type="SMART" id="SM00900"/>
    </source>
</evidence>
<proteinExistence type="predicted"/>
<dbReference type="PANTHER" id="PTHR36118">
    <property type="entry name" value="ION-TRANSLOCATING OXIDOREDUCTASE COMPLEX SUBUNIT G"/>
    <property type="match status" value="1"/>
</dbReference>
<evidence type="ECO:0000313" key="8">
    <source>
        <dbReference type="EMBL" id="CAG4883575.1"/>
    </source>
</evidence>
<gene>
    <name evidence="8" type="primary">rnfG</name>
    <name evidence="8" type="ORF">GTOL_11458</name>
</gene>
<dbReference type="InterPro" id="IPR007329">
    <property type="entry name" value="FMN-bd"/>
</dbReference>
<evidence type="ECO:0000256" key="6">
    <source>
        <dbReference type="SAM" id="Phobius"/>
    </source>
</evidence>
<evidence type="ECO:0000256" key="1">
    <source>
        <dbReference type="ARBA" id="ARBA00022448"/>
    </source>
</evidence>
<dbReference type="InterPro" id="IPR010209">
    <property type="entry name" value="Ion_transpt_RnfG/RsxG"/>
</dbReference>
<dbReference type="EMBL" id="CAJQUM010000001">
    <property type="protein sequence ID" value="CAG4883575.1"/>
    <property type="molecule type" value="Genomic_DNA"/>
</dbReference>
<feature type="transmembrane region" description="Helical" evidence="6">
    <location>
        <begin position="21"/>
        <end position="45"/>
    </location>
</feature>
<keyword evidence="4" id="KW-0288">FMN</keyword>
<comment type="caution">
    <text evidence="8">The sequence shown here is derived from an EMBL/GenBank/DDBJ whole genome shotgun (WGS) entry which is preliminary data.</text>
</comment>
<dbReference type="PANTHER" id="PTHR36118:SF1">
    <property type="entry name" value="ION-TRANSLOCATING OXIDOREDUCTASE COMPLEX SUBUNIT G"/>
    <property type="match status" value="1"/>
</dbReference>
<keyword evidence="3" id="KW-0285">Flavoprotein</keyword>
<dbReference type="AlphaFoldDB" id="A0A916J5J0"/>
<dbReference type="SMART" id="SM00900">
    <property type="entry name" value="FMN_bind"/>
    <property type="match status" value="1"/>
</dbReference>
<evidence type="ECO:0000256" key="3">
    <source>
        <dbReference type="ARBA" id="ARBA00022630"/>
    </source>
</evidence>
<dbReference type="GO" id="GO:0010181">
    <property type="term" value="F:FMN binding"/>
    <property type="evidence" value="ECO:0007669"/>
    <property type="project" value="InterPro"/>
</dbReference>
<evidence type="ECO:0000256" key="2">
    <source>
        <dbReference type="ARBA" id="ARBA00022553"/>
    </source>
</evidence>
<dbReference type="RefSeq" id="WP_220635525.1">
    <property type="nucleotide sequence ID" value="NZ_CAJQUM010000001.1"/>
</dbReference>
<keyword evidence="5" id="KW-0249">Electron transport</keyword>